<gene>
    <name evidence="2" type="ORF">BLAHAN_05506</name>
</gene>
<dbReference type="RefSeq" id="WP_003020757.1">
    <property type="nucleotide sequence ID" value="NZ_CP022413.2"/>
</dbReference>
<dbReference type="EMBL" id="ABYU02000016">
    <property type="protein sequence ID" value="EEX21878.1"/>
    <property type="molecule type" value="Genomic_DNA"/>
</dbReference>
<evidence type="ECO:0000256" key="1">
    <source>
        <dbReference type="SAM" id="Phobius"/>
    </source>
</evidence>
<organism evidence="2 3">
    <name type="scientific">Blautia hansenii DSM 20583</name>
    <dbReference type="NCBI Taxonomy" id="537007"/>
    <lineage>
        <taxon>Bacteria</taxon>
        <taxon>Bacillati</taxon>
        <taxon>Bacillota</taxon>
        <taxon>Clostridia</taxon>
        <taxon>Lachnospirales</taxon>
        <taxon>Lachnospiraceae</taxon>
        <taxon>Blautia</taxon>
    </lineage>
</organism>
<dbReference type="Proteomes" id="UP000003755">
    <property type="component" value="Unassembled WGS sequence"/>
</dbReference>
<protein>
    <submittedName>
        <fullName evidence="2">Uncharacterized protein</fullName>
    </submittedName>
</protein>
<feature type="transmembrane region" description="Helical" evidence="1">
    <location>
        <begin position="12"/>
        <end position="29"/>
    </location>
</feature>
<keyword evidence="1" id="KW-1133">Transmembrane helix</keyword>
<evidence type="ECO:0000313" key="3">
    <source>
        <dbReference type="Proteomes" id="UP000003755"/>
    </source>
</evidence>
<reference evidence="2" key="1">
    <citation type="submission" date="2009-09" db="EMBL/GenBank/DDBJ databases">
        <authorList>
            <person name="Weinstock G."/>
            <person name="Sodergren E."/>
            <person name="Clifton S."/>
            <person name="Fulton L."/>
            <person name="Fulton B."/>
            <person name="Courtney L."/>
            <person name="Fronick C."/>
            <person name="Harrison M."/>
            <person name="Strong C."/>
            <person name="Farmer C."/>
            <person name="Delahaunty K."/>
            <person name="Markovic C."/>
            <person name="Hall O."/>
            <person name="Minx P."/>
            <person name="Tomlinson C."/>
            <person name="Mitreva M."/>
            <person name="Nelson J."/>
            <person name="Hou S."/>
            <person name="Wollam A."/>
            <person name="Pepin K.H."/>
            <person name="Johnson M."/>
            <person name="Bhonagiri V."/>
            <person name="Nash W.E."/>
            <person name="Warren W."/>
            <person name="Chinwalla A."/>
            <person name="Mardis E.R."/>
            <person name="Wilson R.K."/>
        </authorList>
    </citation>
    <scope>NUCLEOTIDE SEQUENCE [LARGE SCALE GENOMIC DNA]</scope>
    <source>
        <strain evidence="2">DSM 20583</strain>
    </source>
</reference>
<comment type="caution">
    <text evidence="2">The sequence shown here is derived from an EMBL/GenBank/DDBJ whole genome shotgun (WGS) entry which is preliminary data.</text>
</comment>
<keyword evidence="1" id="KW-0472">Membrane</keyword>
<dbReference type="AlphaFoldDB" id="C9L7Y3"/>
<dbReference type="KEGG" id="bhan:CGC63_09215"/>
<sequence length="68" mass="7927">MKLNKYEKKMCLFKSMLAYVIYVGMYAGIEILETGIFTAGIADMLTSFVLLGCFYLIFKNEQEKFYLK</sequence>
<name>C9L7Y3_BLAHA</name>
<dbReference type="HOGENOM" id="CLU_2785602_0_0_9"/>
<proteinExistence type="predicted"/>
<accession>C9L7Y3</accession>
<keyword evidence="3" id="KW-1185">Reference proteome</keyword>
<keyword evidence="1" id="KW-0812">Transmembrane</keyword>
<dbReference type="STRING" id="537007.BLAHAN_05506"/>
<evidence type="ECO:0000313" key="2">
    <source>
        <dbReference type="EMBL" id="EEX21878.1"/>
    </source>
</evidence>
<feature type="transmembrane region" description="Helical" evidence="1">
    <location>
        <begin position="35"/>
        <end position="58"/>
    </location>
</feature>